<comment type="caution">
    <text evidence="2">The sequence shown here is derived from an EMBL/GenBank/DDBJ whole genome shotgun (WGS) entry which is preliminary data.</text>
</comment>
<evidence type="ECO:0000313" key="3">
    <source>
        <dbReference type="Proteomes" id="UP001054837"/>
    </source>
</evidence>
<gene>
    <name evidence="2" type="ORF">CDAR_460271</name>
</gene>
<reference evidence="2 3" key="1">
    <citation type="submission" date="2021-06" db="EMBL/GenBank/DDBJ databases">
        <title>Caerostris darwini draft genome.</title>
        <authorList>
            <person name="Kono N."/>
            <person name="Arakawa K."/>
        </authorList>
    </citation>
    <scope>NUCLEOTIDE SEQUENCE [LARGE SCALE GENOMIC DNA]</scope>
</reference>
<organism evidence="2 3">
    <name type="scientific">Caerostris darwini</name>
    <dbReference type="NCBI Taxonomy" id="1538125"/>
    <lineage>
        <taxon>Eukaryota</taxon>
        <taxon>Metazoa</taxon>
        <taxon>Ecdysozoa</taxon>
        <taxon>Arthropoda</taxon>
        <taxon>Chelicerata</taxon>
        <taxon>Arachnida</taxon>
        <taxon>Araneae</taxon>
        <taxon>Araneomorphae</taxon>
        <taxon>Entelegynae</taxon>
        <taxon>Araneoidea</taxon>
        <taxon>Araneidae</taxon>
        <taxon>Caerostris</taxon>
    </lineage>
</organism>
<dbReference type="EMBL" id="BPLQ01005847">
    <property type="protein sequence ID" value="GIY17882.1"/>
    <property type="molecule type" value="Genomic_DNA"/>
</dbReference>
<evidence type="ECO:0000313" key="2">
    <source>
        <dbReference type="EMBL" id="GIY17882.1"/>
    </source>
</evidence>
<feature type="region of interest" description="Disordered" evidence="1">
    <location>
        <begin position="1"/>
        <end position="35"/>
    </location>
</feature>
<dbReference type="Proteomes" id="UP001054837">
    <property type="component" value="Unassembled WGS sequence"/>
</dbReference>
<name>A0AAV4RBQ9_9ARAC</name>
<accession>A0AAV4RBQ9</accession>
<evidence type="ECO:0000256" key="1">
    <source>
        <dbReference type="SAM" id="MobiDB-lite"/>
    </source>
</evidence>
<dbReference type="AlphaFoldDB" id="A0AAV4RBQ9"/>
<proteinExistence type="predicted"/>
<feature type="compositionally biased region" description="Polar residues" evidence="1">
    <location>
        <begin position="18"/>
        <end position="35"/>
    </location>
</feature>
<protein>
    <submittedName>
        <fullName evidence="2">Uncharacterized protein</fullName>
    </submittedName>
</protein>
<sequence length="89" mass="9744">MQHSAIVPNLTRLPGLGQSVNEKNNPSIKSKSTDQCPVSAGGPVIVVTRLTLLRGPKQMACRRNVIMQFLGLLLSKMNEWLFSGDGFLH</sequence>
<keyword evidence="3" id="KW-1185">Reference proteome</keyword>